<accession>A0A2I2F7N2</accession>
<dbReference type="Proteomes" id="UP000234585">
    <property type="component" value="Unassembled WGS sequence"/>
</dbReference>
<dbReference type="RefSeq" id="XP_024670651.1">
    <property type="nucleotide sequence ID" value="XM_024813180.1"/>
</dbReference>
<gene>
    <name evidence="1" type="ORF">BDW47DRAFT_108194</name>
</gene>
<sequence>MAMTLLSRTTKGSRCFFVSQIRRVLARRPRCAIPLSSMTFLRAQHPRPDPDDSESVCYYHIATCFSFIESILTILQYPSYRVHP</sequence>
<protein>
    <submittedName>
        <fullName evidence="1">Uncharacterized protein</fullName>
    </submittedName>
</protein>
<evidence type="ECO:0000313" key="2">
    <source>
        <dbReference type="Proteomes" id="UP000234585"/>
    </source>
</evidence>
<dbReference type="GeneID" id="36520340"/>
<keyword evidence="2" id="KW-1185">Reference proteome</keyword>
<dbReference type="EMBL" id="KZ559149">
    <property type="protein sequence ID" value="PLB36639.1"/>
    <property type="molecule type" value="Genomic_DNA"/>
</dbReference>
<reference evidence="1 2" key="1">
    <citation type="submission" date="2017-12" db="EMBL/GenBank/DDBJ databases">
        <authorList>
            <consortium name="DOE Joint Genome Institute"/>
            <person name="Haridas S."/>
            <person name="Kjaerbolling I."/>
            <person name="Vesth T.C."/>
            <person name="Frisvad J.C."/>
            <person name="Nybo J.L."/>
            <person name="Theobald S."/>
            <person name="Kuo A."/>
            <person name="Bowyer P."/>
            <person name="Matsuda Y."/>
            <person name="Mondo S."/>
            <person name="Lyhne E.K."/>
            <person name="Kogle M.E."/>
            <person name="Clum A."/>
            <person name="Lipzen A."/>
            <person name="Salamov A."/>
            <person name="Ngan C.Y."/>
            <person name="Daum C."/>
            <person name="Chiniquy J."/>
            <person name="Barry K."/>
            <person name="LaButti K."/>
            <person name="Simmons B.A."/>
            <person name="Magnuson J.K."/>
            <person name="Mortensen U.H."/>
            <person name="Larsen T.O."/>
            <person name="Grigoriev I.V."/>
            <person name="Baker S.E."/>
            <person name="Andersen M.R."/>
            <person name="Nordberg H.P."/>
            <person name="Cantor M.N."/>
            <person name="Hua S.X."/>
        </authorList>
    </citation>
    <scope>NUCLEOTIDE SEQUENCE [LARGE SCALE GENOMIC DNA]</scope>
    <source>
        <strain evidence="1 2">CBS 102.13</strain>
    </source>
</reference>
<dbReference type="AlphaFoldDB" id="A0A2I2F7N2"/>
<proteinExistence type="predicted"/>
<name>A0A2I2F7N2_ASPCN</name>
<organism evidence="1 2">
    <name type="scientific">Aspergillus candidus</name>
    <dbReference type="NCBI Taxonomy" id="41067"/>
    <lineage>
        <taxon>Eukaryota</taxon>
        <taxon>Fungi</taxon>
        <taxon>Dikarya</taxon>
        <taxon>Ascomycota</taxon>
        <taxon>Pezizomycotina</taxon>
        <taxon>Eurotiomycetes</taxon>
        <taxon>Eurotiomycetidae</taxon>
        <taxon>Eurotiales</taxon>
        <taxon>Aspergillaceae</taxon>
        <taxon>Aspergillus</taxon>
        <taxon>Aspergillus subgen. Circumdati</taxon>
    </lineage>
</organism>
<evidence type="ECO:0000313" key="1">
    <source>
        <dbReference type="EMBL" id="PLB36639.1"/>
    </source>
</evidence>